<dbReference type="InterPro" id="IPR003593">
    <property type="entry name" value="AAA+_ATPase"/>
</dbReference>
<dbReference type="InterPro" id="IPR021886">
    <property type="entry name" value="MgsA_C"/>
</dbReference>
<dbReference type="Gene3D" id="1.10.3710.10">
    <property type="entry name" value="DNA polymerase III clamp loader subunits, C-terminal domain"/>
    <property type="match status" value="1"/>
</dbReference>
<evidence type="ECO:0000256" key="3">
    <source>
        <dbReference type="ARBA" id="ARBA00020776"/>
    </source>
</evidence>
<dbReference type="InterPro" id="IPR027417">
    <property type="entry name" value="P-loop_NTPase"/>
</dbReference>
<evidence type="ECO:0000256" key="5">
    <source>
        <dbReference type="ARBA" id="ARBA00022840"/>
    </source>
</evidence>
<comment type="caution">
    <text evidence="7">The sequence shown here is derived from an EMBL/GenBank/DDBJ whole genome shotgun (WGS) entry which is preliminary data.</text>
</comment>
<dbReference type="InterPro" id="IPR051314">
    <property type="entry name" value="AAA_ATPase_RarA/MGS1/WRNIP1"/>
</dbReference>
<accession>A0ABV7J783</accession>
<keyword evidence="8" id="KW-1185">Reference proteome</keyword>
<name>A0ABV7J783_9GAMM</name>
<comment type="similarity">
    <text evidence="2">Belongs to the AAA ATPase family. RarA/MGS1/WRNIP1 subfamily.</text>
</comment>
<evidence type="ECO:0000256" key="4">
    <source>
        <dbReference type="ARBA" id="ARBA00022741"/>
    </source>
</evidence>
<dbReference type="Gene3D" id="3.40.50.300">
    <property type="entry name" value="P-loop containing nucleotide triphosphate hydrolases"/>
    <property type="match status" value="1"/>
</dbReference>
<dbReference type="InterPro" id="IPR032423">
    <property type="entry name" value="AAA_assoc_2"/>
</dbReference>
<dbReference type="InterPro" id="IPR003959">
    <property type="entry name" value="ATPase_AAA_core"/>
</dbReference>
<feature type="domain" description="AAA+ ATPase" evidence="6">
    <location>
        <begin position="46"/>
        <end position="160"/>
    </location>
</feature>
<dbReference type="SUPFAM" id="SSF52540">
    <property type="entry name" value="P-loop containing nucleoside triphosphate hydrolases"/>
    <property type="match status" value="1"/>
</dbReference>
<reference evidence="8" key="1">
    <citation type="journal article" date="2019" name="Int. J. Syst. Evol. Microbiol.">
        <title>The Global Catalogue of Microorganisms (GCM) 10K type strain sequencing project: providing services to taxonomists for standard genome sequencing and annotation.</title>
        <authorList>
            <consortium name="The Broad Institute Genomics Platform"/>
            <consortium name="The Broad Institute Genome Sequencing Center for Infectious Disease"/>
            <person name="Wu L."/>
            <person name="Ma J."/>
        </authorList>
    </citation>
    <scope>NUCLEOTIDE SEQUENCE [LARGE SCALE GENOMIC DNA]</scope>
    <source>
        <strain evidence="8">KCTC 42953</strain>
    </source>
</reference>
<evidence type="ECO:0000313" key="7">
    <source>
        <dbReference type="EMBL" id="MFC3193809.1"/>
    </source>
</evidence>
<dbReference type="RefSeq" id="WP_077411393.1">
    <property type="nucleotide sequence ID" value="NZ_JBHRTS010000003.1"/>
</dbReference>
<dbReference type="SUPFAM" id="SSF48019">
    <property type="entry name" value="post-AAA+ oligomerization domain-like"/>
    <property type="match status" value="1"/>
</dbReference>
<dbReference type="InterPro" id="IPR008921">
    <property type="entry name" value="DNA_pol3_clamp-load_cplx_C"/>
</dbReference>
<evidence type="ECO:0000256" key="1">
    <source>
        <dbReference type="ARBA" id="ARBA00002393"/>
    </source>
</evidence>
<comment type="function">
    <text evidence="1">DNA-dependent ATPase that plays important roles in cellular responses to stalled DNA replication processes.</text>
</comment>
<dbReference type="PANTHER" id="PTHR13779">
    <property type="entry name" value="WERNER HELICASE-INTERACTING PROTEIN 1 FAMILY MEMBER"/>
    <property type="match status" value="1"/>
</dbReference>
<dbReference type="SMART" id="SM00382">
    <property type="entry name" value="AAA"/>
    <property type="match status" value="1"/>
</dbReference>
<dbReference type="Pfam" id="PF16193">
    <property type="entry name" value="AAA_assoc_2"/>
    <property type="match status" value="1"/>
</dbReference>
<sequence length="431" mass="47515">MFDSGQSAAYQPLADRLRPAKLSEVVGQEHLVATGKPLQLMLDGGHLHSMVFWGPPGTGKTTLARIISQQLDAHLINLSAVLSGVKDIRQAIEQARQVQPRRTLLFVDEIHRFNKSQQDAFLPHLESGLITLIGATTENPSFALNNALLSRLKVYILKSLDQSAQQRLLEQALDVMDEGIVLSESQQKTLIRAADGDGRKLLGLLEILLDYVTDGQVADEDVMLVTAGQTRRFDRGGDEFYEQISALHKCVRSSHPDAALYWLARMIDGGCDPRYIARRILRMAAEDIGNADPRALSICLDAWQGYERLGSPEGDLLLAQAVTYLASCAKSNAVYTAFKAAGSDVSIFGTQAVPMHLRNAPTQLMKNAGYGKGYQYDHDVEGGIAFGQTGFPDDMPEQVYYLPKDAGLESRIADKLQHIRELRKQPQRDSS</sequence>
<keyword evidence="5" id="KW-0067">ATP-binding</keyword>
<dbReference type="Gene3D" id="1.20.272.10">
    <property type="match status" value="1"/>
</dbReference>
<keyword evidence="4" id="KW-0547">Nucleotide-binding</keyword>
<evidence type="ECO:0000256" key="2">
    <source>
        <dbReference type="ARBA" id="ARBA00008959"/>
    </source>
</evidence>
<dbReference type="Proteomes" id="UP001595533">
    <property type="component" value="Unassembled WGS sequence"/>
</dbReference>
<protein>
    <recommendedName>
        <fullName evidence="3">Replication-associated recombination protein A</fullName>
    </recommendedName>
</protein>
<evidence type="ECO:0000259" key="6">
    <source>
        <dbReference type="SMART" id="SM00382"/>
    </source>
</evidence>
<dbReference type="CDD" id="cd00009">
    <property type="entry name" value="AAA"/>
    <property type="match status" value="1"/>
</dbReference>
<proteinExistence type="inferred from homology"/>
<dbReference type="Gene3D" id="1.10.8.60">
    <property type="match status" value="1"/>
</dbReference>
<dbReference type="PANTHER" id="PTHR13779:SF7">
    <property type="entry name" value="ATPASE WRNIP1"/>
    <property type="match status" value="1"/>
</dbReference>
<dbReference type="Pfam" id="PF12002">
    <property type="entry name" value="MgsA_C"/>
    <property type="match status" value="1"/>
</dbReference>
<organism evidence="7 8">
    <name type="scientific">Marinicella sediminis</name>
    <dbReference type="NCBI Taxonomy" id="1792834"/>
    <lineage>
        <taxon>Bacteria</taxon>
        <taxon>Pseudomonadati</taxon>
        <taxon>Pseudomonadota</taxon>
        <taxon>Gammaproteobacteria</taxon>
        <taxon>Lysobacterales</taxon>
        <taxon>Marinicellaceae</taxon>
        <taxon>Marinicella</taxon>
    </lineage>
</organism>
<dbReference type="EMBL" id="JBHRTS010000003">
    <property type="protein sequence ID" value="MFC3193809.1"/>
    <property type="molecule type" value="Genomic_DNA"/>
</dbReference>
<dbReference type="Pfam" id="PF00004">
    <property type="entry name" value="AAA"/>
    <property type="match status" value="1"/>
</dbReference>
<gene>
    <name evidence="7" type="ORF">ACFODZ_06115</name>
</gene>
<evidence type="ECO:0000313" key="8">
    <source>
        <dbReference type="Proteomes" id="UP001595533"/>
    </source>
</evidence>